<keyword evidence="3" id="KW-1185">Reference proteome</keyword>
<dbReference type="EMBL" id="CP037939">
    <property type="protein sequence ID" value="QBR46749.1"/>
    <property type="molecule type" value="Genomic_DNA"/>
</dbReference>
<feature type="transmembrane region" description="Helical" evidence="1">
    <location>
        <begin position="141"/>
        <end position="162"/>
    </location>
</feature>
<organism evidence="2 3">
    <name type="scientific">Leuconostoc kimchii</name>
    <dbReference type="NCBI Taxonomy" id="136609"/>
    <lineage>
        <taxon>Bacteria</taxon>
        <taxon>Bacillati</taxon>
        <taxon>Bacillota</taxon>
        <taxon>Bacilli</taxon>
        <taxon>Lactobacillales</taxon>
        <taxon>Lactobacillaceae</taxon>
        <taxon>Leuconostoc</taxon>
    </lineage>
</organism>
<dbReference type="Pfam" id="PF01944">
    <property type="entry name" value="SpoIIM"/>
    <property type="match status" value="1"/>
</dbReference>
<keyword evidence="1" id="KW-0812">Transmembrane</keyword>
<proteinExistence type="predicted"/>
<dbReference type="RefSeq" id="WP_013102834.1">
    <property type="nucleotide sequence ID" value="NZ_CP037939.1"/>
</dbReference>
<feature type="transmembrane region" description="Helical" evidence="1">
    <location>
        <begin position="35"/>
        <end position="54"/>
    </location>
</feature>
<gene>
    <name evidence="2" type="ORF">EW139_00865</name>
</gene>
<feature type="transmembrane region" description="Helical" evidence="1">
    <location>
        <begin position="198"/>
        <end position="224"/>
    </location>
</feature>
<dbReference type="InterPro" id="IPR002798">
    <property type="entry name" value="SpoIIM-like"/>
</dbReference>
<dbReference type="Proteomes" id="UP000295756">
    <property type="component" value="Chromosome"/>
</dbReference>
<protein>
    <submittedName>
        <fullName evidence="2">Stage II sporulation protein M</fullName>
    </submittedName>
</protein>
<feature type="transmembrane region" description="Helical" evidence="1">
    <location>
        <begin position="83"/>
        <end position="103"/>
    </location>
</feature>
<sequence>MTSSDMNTEKDMIFKMQNQLAKWRVIKQKYTKTVLLLWLYIMIYVVLLSVYVYCKIKSNPSEINGITEYLNTKVVTNYSSIDFLNIIIMNVISTSSIILFSIIPIPYLYVLPALGTISTMGQLVGYVVYDKGLFEGLKLAITGILPHGIFEMTAYIIVLILAKKTNDISMNTLKRIWKRQQLNYKFIGSMLYDLLKSFVIYVLPVLIVAAIIESFITPIIIHVFM</sequence>
<reference evidence="2 3" key="1">
    <citation type="submission" date="2019-03" db="EMBL/GenBank/DDBJ databases">
        <title>Complete Genome Sequence of Leuconostoc kimchii strain NKJ218 Isolated from Homemade Kimchi.</title>
        <authorList>
            <person name="Jung J.Y."/>
            <person name="Jin H.M."/>
            <person name="Jung J.-W."/>
            <person name="Lee S.-Y."/>
            <person name="Ryu B.-G."/>
            <person name="Han S.-S."/>
            <person name="Kang H.K."/>
            <person name="Choi H.W."/>
            <person name="Chung E.J."/>
            <person name="Choi K.-M."/>
        </authorList>
    </citation>
    <scope>NUCLEOTIDE SEQUENCE [LARGE SCALE GENOMIC DNA]</scope>
    <source>
        <strain evidence="2 3">NKJ218</strain>
    </source>
</reference>
<evidence type="ECO:0000256" key="1">
    <source>
        <dbReference type="SAM" id="Phobius"/>
    </source>
</evidence>
<feature type="transmembrane region" description="Helical" evidence="1">
    <location>
        <begin position="109"/>
        <end position="129"/>
    </location>
</feature>
<evidence type="ECO:0000313" key="3">
    <source>
        <dbReference type="Proteomes" id="UP000295756"/>
    </source>
</evidence>
<name>A0ABX5SHC3_9LACO</name>
<keyword evidence="1" id="KW-1133">Transmembrane helix</keyword>
<keyword evidence="1" id="KW-0472">Membrane</keyword>
<accession>A0ABX5SHC3</accession>
<evidence type="ECO:0000313" key="2">
    <source>
        <dbReference type="EMBL" id="QBR46749.1"/>
    </source>
</evidence>